<sequence>MRKIQEKVLSYYQNSEKEARVVIHVVFWVLMYLLEFLKVRSDMSFMYRTLVASLYFLLSITFFYTLAYWGFPRLLLKGRYLSFLLLLLVLYIWYGVLNYYSTWAMIHFQLLPTKYTLHSFKMDMLNKGLWGSTFDLSNLFFNFFEAFLPALLPLMIKLGKSFSELSNKTLKLERDNLVLELNYLRSQLNPHFLFNSLNNVYSLILKKDDKSASVILKLAGLMRYTLYEANAEKIALSKEVNFILDYLDLAKLRYGKKVRVEFETSGEIEGFMIPSLLLISFVENAFKHGVNDITLDIQSWVKISLDVQDGIMTFIISNNKPSQASNKLAINSNLGGIGIENTRKRLDLLYPDCHKLHIENARNTYTVNLSLKL</sequence>
<dbReference type="PANTHER" id="PTHR34220">
    <property type="entry name" value="SENSOR HISTIDINE KINASE YPDA"/>
    <property type="match status" value="1"/>
</dbReference>
<evidence type="ECO:0000313" key="4">
    <source>
        <dbReference type="Proteomes" id="UP000199306"/>
    </source>
</evidence>
<dbReference type="Gene3D" id="3.30.565.10">
    <property type="entry name" value="Histidine kinase-like ATPase, C-terminal domain"/>
    <property type="match status" value="1"/>
</dbReference>
<dbReference type="GO" id="GO:0016020">
    <property type="term" value="C:membrane"/>
    <property type="evidence" value="ECO:0007669"/>
    <property type="project" value="InterPro"/>
</dbReference>
<dbReference type="OrthoDB" id="9792992at2"/>
<keyword evidence="1" id="KW-0472">Membrane</keyword>
<keyword evidence="4" id="KW-1185">Reference proteome</keyword>
<dbReference type="Proteomes" id="UP000199306">
    <property type="component" value="Unassembled WGS sequence"/>
</dbReference>
<keyword evidence="3" id="KW-0418">Kinase</keyword>
<dbReference type="RefSeq" id="WP_092017156.1">
    <property type="nucleotide sequence ID" value="NZ_FOXH01000006.1"/>
</dbReference>
<organism evidence="3 4">
    <name type="scientific">Pseudarcicella hirudinis</name>
    <dbReference type="NCBI Taxonomy" id="1079859"/>
    <lineage>
        <taxon>Bacteria</taxon>
        <taxon>Pseudomonadati</taxon>
        <taxon>Bacteroidota</taxon>
        <taxon>Cytophagia</taxon>
        <taxon>Cytophagales</taxon>
        <taxon>Flectobacillaceae</taxon>
        <taxon>Pseudarcicella</taxon>
    </lineage>
</organism>
<keyword evidence="3" id="KW-0808">Transferase</keyword>
<accession>A0A1I5THT2</accession>
<dbReference type="STRING" id="1079859.SAMN04515674_10656"/>
<dbReference type="AlphaFoldDB" id="A0A1I5THT2"/>
<dbReference type="InterPro" id="IPR050640">
    <property type="entry name" value="Bact_2-comp_sensor_kinase"/>
</dbReference>
<keyword evidence="1" id="KW-1133">Transmembrane helix</keyword>
<evidence type="ECO:0000256" key="1">
    <source>
        <dbReference type="SAM" id="Phobius"/>
    </source>
</evidence>
<evidence type="ECO:0000313" key="3">
    <source>
        <dbReference type="EMBL" id="SFP82603.1"/>
    </source>
</evidence>
<evidence type="ECO:0000259" key="2">
    <source>
        <dbReference type="Pfam" id="PF06580"/>
    </source>
</evidence>
<name>A0A1I5THT2_9BACT</name>
<dbReference type="Pfam" id="PF06580">
    <property type="entry name" value="His_kinase"/>
    <property type="match status" value="1"/>
</dbReference>
<feature type="transmembrane region" description="Helical" evidence="1">
    <location>
        <begin position="45"/>
        <end position="69"/>
    </location>
</feature>
<dbReference type="GO" id="GO:0000155">
    <property type="term" value="F:phosphorelay sensor kinase activity"/>
    <property type="evidence" value="ECO:0007669"/>
    <property type="project" value="InterPro"/>
</dbReference>
<protein>
    <submittedName>
        <fullName evidence="3">Histidine kinase</fullName>
    </submittedName>
</protein>
<feature type="transmembrane region" description="Helical" evidence="1">
    <location>
        <begin position="21"/>
        <end position="39"/>
    </location>
</feature>
<dbReference type="InterPro" id="IPR010559">
    <property type="entry name" value="Sig_transdc_His_kin_internal"/>
</dbReference>
<dbReference type="PANTHER" id="PTHR34220:SF7">
    <property type="entry name" value="SENSOR HISTIDINE KINASE YPDA"/>
    <property type="match status" value="1"/>
</dbReference>
<feature type="transmembrane region" description="Helical" evidence="1">
    <location>
        <begin position="81"/>
        <end position="100"/>
    </location>
</feature>
<reference evidence="3 4" key="1">
    <citation type="submission" date="2016-10" db="EMBL/GenBank/DDBJ databases">
        <authorList>
            <person name="de Groot N.N."/>
        </authorList>
    </citation>
    <scope>NUCLEOTIDE SEQUENCE [LARGE SCALE GENOMIC DNA]</scope>
    <source>
        <strain evidence="4">E92,LMG 26720,CCM 7988</strain>
    </source>
</reference>
<proteinExistence type="predicted"/>
<keyword evidence="1" id="KW-0812">Transmembrane</keyword>
<dbReference type="EMBL" id="FOXH01000006">
    <property type="protein sequence ID" value="SFP82603.1"/>
    <property type="molecule type" value="Genomic_DNA"/>
</dbReference>
<dbReference type="InterPro" id="IPR036890">
    <property type="entry name" value="HATPase_C_sf"/>
</dbReference>
<gene>
    <name evidence="3" type="ORF">SAMN04515674_10656</name>
</gene>
<feature type="domain" description="Signal transduction histidine kinase internal region" evidence="2">
    <location>
        <begin position="180"/>
        <end position="257"/>
    </location>
</feature>